<dbReference type="KEGG" id="cap:CLDAP_05480"/>
<dbReference type="InterPro" id="IPR005511">
    <property type="entry name" value="SMP-30"/>
</dbReference>
<accession>I0I000</accession>
<keyword evidence="7" id="KW-1185">Reference proteome</keyword>
<evidence type="ECO:0000256" key="4">
    <source>
        <dbReference type="PIRSR" id="PIRSR605511-2"/>
    </source>
</evidence>
<evidence type="ECO:0000256" key="1">
    <source>
        <dbReference type="ARBA" id="ARBA00008853"/>
    </source>
</evidence>
<sequence length="333" mass="36883">MYAVSNQAMTAAEAWMRQRGIVRYPEPAVETLDPRFAQYNLGSAALELLATGGRWCEGPVWFGDGRYLLWSDIPNNRMLRWEEETGAVSIFRFPSNYANGNTRDRQGRLITCEHGTRRVTRTEYDGSITVLMDSFNGKRLNGPNDVVVKSDGSIWFTDPGYGLLKNYEGFVAPFELPRYVYRLDPNTGEATVVADDFDRPNGLCFSPDESKLYIVDTGVSHTPNGPQHIRVFDVIDNGTRLANGRVFVDMAPGVADGIRADRDGNIWAAAGWGGPGYDGVHCYAPDGTLIGKIHLPEPCSNLCFGGARKNRLFMTAGQSLYSIYVETTGAQWP</sequence>
<evidence type="ECO:0000313" key="6">
    <source>
        <dbReference type="EMBL" id="BAL98587.1"/>
    </source>
</evidence>
<dbReference type="Gene3D" id="2.120.10.30">
    <property type="entry name" value="TolB, C-terminal domain"/>
    <property type="match status" value="1"/>
</dbReference>
<dbReference type="PANTHER" id="PTHR47572:SF4">
    <property type="entry name" value="LACTONASE DRP35"/>
    <property type="match status" value="1"/>
</dbReference>
<name>I0I000_CALAS</name>
<comment type="similarity">
    <text evidence="1">Belongs to the SMP-30/CGR1 family.</text>
</comment>
<evidence type="ECO:0000259" key="5">
    <source>
        <dbReference type="Pfam" id="PF08450"/>
    </source>
</evidence>
<reference evidence="6 7" key="1">
    <citation type="submission" date="2012-02" db="EMBL/GenBank/DDBJ databases">
        <title>Complete genome sequence of Caldilinea aerophila DSM 14535 (= NBRC 102666).</title>
        <authorList>
            <person name="Oguchi A."/>
            <person name="Hosoyama A."/>
            <person name="Sekine M."/>
            <person name="Fukai R."/>
            <person name="Kato Y."/>
            <person name="Nakamura S."/>
            <person name="Hanada S."/>
            <person name="Yamazaki S."/>
            <person name="Fujita N."/>
        </authorList>
    </citation>
    <scope>NUCLEOTIDE SEQUENCE [LARGE SCALE GENOMIC DNA]</scope>
    <source>
        <strain evidence="7">DSM 14535 / JCM 11387 / NBRC 104270 / STL-6-O1</strain>
    </source>
</reference>
<dbReference type="Proteomes" id="UP000007880">
    <property type="component" value="Chromosome"/>
</dbReference>
<feature type="binding site" evidence="4">
    <location>
        <position position="57"/>
    </location>
    <ligand>
        <name>a divalent metal cation</name>
        <dbReference type="ChEBI" id="CHEBI:60240"/>
    </ligand>
</feature>
<evidence type="ECO:0000256" key="2">
    <source>
        <dbReference type="ARBA" id="ARBA00022801"/>
    </source>
</evidence>
<dbReference type="PATRIC" id="fig|926550.5.peg.578"/>
<dbReference type="InterPro" id="IPR051262">
    <property type="entry name" value="SMP-30/CGR1_Lactonase"/>
</dbReference>
<dbReference type="HOGENOM" id="CLU_036110_0_0_0"/>
<dbReference type="GO" id="GO:0046872">
    <property type="term" value="F:metal ion binding"/>
    <property type="evidence" value="ECO:0007669"/>
    <property type="project" value="UniProtKB-KW"/>
</dbReference>
<evidence type="ECO:0000313" key="7">
    <source>
        <dbReference type="Proteomes" id="UP000007880"/>
    </source>
</evidence>
<dbReference type="EMBL" id="AP012337">
    <property type="protein sequence ID" value="BAL98587.1"/>
    <property type="molecule type" value="Genomic_DNA"/>
</dbReference>
<organism evidence="6 7">
    <name type="scientific">Caldilinea aerophila (strain DSM 14535 / JCM 11387 / NBRC 104270 / STL-6-O1)</name>
    <dbReference type="NCBI Taxonomy" id="926550"/>
    <lineage>
        <taxon>Bacteria</taxon>
        <taxon>Bacillati</taxon>
        <taxon>Chloroflexota</taxon>
        <taxon>Caldilineae</taxon>
        <taxon>Caldilineales</taxon>
        <taxon>Caldilineaceae</taxon>
        <taxon>Caldilinea</taxon>
    </lineage>
</organism>
<dbReference type="GO" id="GO:0016787">
    <property type="term" value="F:hydrolase activity"/>
    <property type="evidence" value="ECO:0007669"/>
    <property type="project" value="UniProtKB-KW"/>
</dbReference>
<keyword evidence="4" id="KW-0862">Zinc</keyword>
<feature type="binding site" evidence="4">
    <location>
        <position position="144"/>
    </location>
    <ligand>
        <name>substrate</name>
    </ligand>
</feature>
<feature type="binding site" evidence="4">
    <location>
        <position position="201"/>
    </location>
    <ligand>
        <name>a divalent metal cation</name>
        <dbReference type="ChEBI" id="CHEBI:60240"/>
    </ligand>
</feature>
<dbReference type="AlphaFoldDB" id="I0I000"/>
<dbReference type="SUPFAM" id="SSF63829">
    <property type="entry name" value="Calcium-dependent phosphotriesterase"/>
    <property type="match status" value="1"/>
</dbReference>
<dbReference type="InterPro" id="IPR011042">
    <property type="entry name" value="6-blade_b-propeller_TolB-like"/>
</dbReference>
<keyword evidence="4" id="KW-0479">Metal-binding</keyword>
<feature type="domain" description="SMP-30/Gluconolactonase/LRE-like region" evidence="5">
    <location>
        <begin position="55"/>
        <end position="316"/>
    </location>
</feature>
<dbReference type="OrthoDB" id="2633250at2"/>
<dbReference type="Pfam" id="PF08450">
    <property type="entry name" value="SGL"/>
    <property type="match status" value="1"/>
</dbReference>
<protein>
    <submittedName>
        <fullName evidence="6">Putative gluconolactonase</fullName>
    </submittedName>
</protein>
<evidence type="ECO:0000256" key="3">
    <source>
        <dbReference type="PIRSR" id="PIRSR605511-1"/>
    </source>
</evidence>
<dbReference type="eggNOG" id="COG3386">
    <property type="taxonomic scope" value="Bacteria"/>
</dbReference>
<gene>
    <name evidence="6" type="ordered locus">CLDAP_05480</name>
</gene>
<keyword evidence="2" id="KW-0378">Hydrolase</keyword>
<dbReference type="PRINTS" id="PR01790">
    <property type="entry name" value="SMP30FAMILY"/>
</dbReference>
<feature type="active site" description="Proton donor/acceptor" evidence="3">
    <location>
        <position position="256"/>
    </location>
</feature>
<dbReference type="InterPro" id="IPR013658">
    <property type="entry name" value="SGL"/>
</dbReference>
<comment type="cofactor">
    <cofactor evidence="4">
        <name>Zn(2+)</name>
        <dbReference type="ChEBI" id="CHEBI:29105"/>
    </cofactor>
    <text evidence="4">Binds 1 divalent metal cation per subunit.</text>
</comment>
<dbReference type="PANTHER" id="PTHR47572">
    <property type="entry name" value="LIPOPROTEIN-RELATED"/>
    <property type="match status" value="1"/>
</dbReference>
<dbReference type="RefSeq" id="WP_014431828.1">
    <property type="nucleotide sequence ID" value="NC_017079.1"/>
</dbReference>
<proteinExistence type="inferred from homology"/>
<feature type="binding site" evidence="4">
    <location>
        <position position="256"/>
    </location>
    <ligand>
        <name>a divalent metal cation</name>
        <dbReference type="ChEBI" id="CHEBI:60240"/>
    </ligand>
</feature>
<dbReference type="STRING" id="926550.CLDAP_05480"/>